<keyword evidence="6 13" id="KW-0812">Transmembrane</keyword>
<proteinExistence type="inferred from homology"/>
<protein>
    <submittedName>
        <fullName evidence="15">Cytochrome b</fullName>
    </submittedName>
</protein>
<dbReference type="InterPro" id="IPR016174">
    <property type="entry name" value="Di-haem_cyt_TM"/>
</dbReference>
<dbReference type="PANTHER" id="PTHR30529">
    <property type="entry name" value="CYTOCHROME B561"/>
    <property type="match status" value="1"/>
</dbReference>
<evidence type="ECO:0000256" key="5">
    <source>
        <dbReference type="ARBA" id="ARBA00022617"/>
    </source>
</evidence>
<evidence type="ECO:0000259" key="14">
    <source>
        <dbReference type="Pfam" id="PF01292"/>
    </source>
</evidence>
<feature type="transmembrane region" description="Helical" evidence="13">
    <location>
        <begin position="50"/>
        <end position="69"/>
    </location>
</feature>
<evidence type="ECO:0000256" key="6">
    <source>
        <dbReference type="ARBA" id="ARBA00022692"/>
    </source>
</evidence>
<dbReference type="Proteomes" id="UP000601990">
    <property type="component" value="Unassembled WGS sequence"/>
</dbReference>
<accession>A0ABX1N4M7</accession>
<keyword evidence="7" id="KW-0479">Metal-binding</keyword>
<keyword evidence="16" id="KW-1185">Reference proteome</keyword>
<evidence type="ECO:0000256" key="12">
    <source>
        <dbReference type="ARBA" id="ARBA00037975"/>
    </source>
</evidence>
<evidence type="ECO:0000256" key="1">
    <source>
        <dbReference type="ARBA" id="ARBA00001970"/>
    </source>
</evidence>
<keyword evidence="3" id="KW-0813">Transport</keyword>
<evidence type="ECO:0000256" key="7">
    <source>
        <dbReference type="ARBA" id="ARBA00022723"/>
    </source>
</evidence>
<keyword evidence="4" id="KW-1003">Cell membrane</keyword>
<comment type="cofactor">
    <cofactor evidence="1">
        <name>heme b</name>
        <dbReference type="ChEBI" id="CHEBI:60344"/>
    </cofactor>
</comment>
<evidence type="ECO:0000256" key="11">
    <source>
        <dbReference type="ARBA" id="ARBA00023136"/>
    </source>
</evidence>
<dbReference type="RefSeq" id="WP_169199461.1">
    <property type="nucleotide sequence ID" value="NZ_WTVH02000009.1"/>
</dbReference>
<keyword evidence="5" id="KW-0349">Heme</keyword>
<evidence type="ECO:0000256" key="13">
    <source>
        <dbReference type="SAM" id="Phobius"/>
    </source>
</evidence>
<dbReference type="InterPro" id="IPR052168">
    <property type="entry name" value="Cytochrome_b561_oxidase"/>
</dbReference>
<gene>
    <name evidence="15" type="ORF">GO608_12930</name>
</gene>
<evidence type="ECO:0000256" key="10">
    <source>
        <dbReference type="ARBA" id="ARBA00023004"/>
    </source>
</evidence>
<dbReference type="InterPro" id="IPR011577">
    <property type="entry name" value="Cyt_b561_bac/Ni-Hgenase"/>
</dbReference>
<evidence type="ECO:0000313" key="16">
    <source>
        <dbReference type="Proteomes" id="UP000601990"/>
    </source>
</evidence>
<dbReference type="EMBL" id="WTVH01000025">
    <property type="protein sequence ID" value="NMF94233.1"/>
    <property type="molecule type" value="Genomic_DNA"/>
</dbReference>
<sequence length="181" mass="20058">MPSWPHYTVAARAAHWLMAALMLAAFPLGVYMHDLPLSPLKLQLVSYHKWLGVAVLLLILPRLVVRLAHTPPAPLPAPTWQQKTAVATHLLLYALMIAVPVTGWLMSSAKGFPVVFLGVLPLPDLVGKNKELGELFMAAHEILNYTLLGLVGLHIAAALKHHFIDRDRTLSRMLPVLERVR</sequence>
<comment type="caution">
    <text evidence="15">The sequence shown here is derived from an EMBL/GenBank/DDBJ whole genome shotgun (WGS) entry which is preliminary data.</text>
</comment>
<feature type="transmembrane region" description="Helical" evidence="13">
    <location>
        <begin position="90"/>
        <end position="122"/>
    </location>
</feature>
<name>A0ABX1N4M7_9RHOO</name>
<dbReference type="Gene3D" id="1.20.950.20">
    <property type="entry name" value="Transmembrane di-heme cytochromes, Chain C"/>
    <property type="match status" value="1"/>
</dbReference>
<evidence type="ECO:0000256" key="3">
    <source>
        <dbReference type="ARBA" id="ARBA00022448"/>
    </source>
</evidence>
<keyword evidence="10" id="KW-0408">Iron</keyword>
<dbReference type="PANTHER" id="PTHR30529:SF1">
    <property type="entry name" value="CYTOCHROME B561 HOMOLOG 2"/>
    <property type="match status" value="1"/>
</dbReference>
<dbReference type="SUPFAM" id="SSF81342">
    <property type="entry name" value="Transmembrane di-heme cytochromes"/>
    <property type="match status" value="1"/>
</dbReference>
<keyword evidence="9 13" id="KW-1133">Transmembrane helix</keyword>
<evidence type="ECO:0000256" key="9">
    <source>
        <dbReference type="ARBA" id="ARBA00022989"/>
    </source>
</evidence>
<feature type="domain" description="Cytochrome b561 bacterial/Ni-hydrogenase" evidence="14">
    <location>
        <begin position="6"/>
        <end position="175"/>
    </location>
</feature>
<evidence type="ECO:0000256" key="4">
    <source>
        <dbReference type="ARBA" id="ARBA00022475"/>
    </source>
</evidence>
<feature type="transmembrane region" description="Helical" evidence="13">
    <location>
        <begin position="12"/>
        <end position="30"/>
    </location>
</feature>
<feature type="transmembrane region" description="Helical" evidence="13">
    <location>
        <begin position="142"/>
        <end position="163"/>
    </location>
</feature>
<evidence type="ECO:0000256" key="2">
    <source>
        <dbReference type="ARBA" id="ARBA00004651"/>
    </source>
</evidence>
<keyword evidence="11 13" id="KW-0472">Membrane</keyword>
<comment type="subcellular location">
    <subcellularLocation>
        <location evidence="2">Cell membrane</location>
        <topology evidence="2">Multi-pass membrane protein</topology>
    </subcellularLocation>
</comment>
<organism evidence="15 16">
    <name type="scientific">Aromatoleum buckelii</name>
    <dbReference type="NCBI Taxonomy" id="200254"/>
    <lineage>
        <taxon>Bacteria</taxon>
        <taxon>Pseudomonadati</taxon>
        <taxon>Pseudomonadota</taxon>
        <taxon>Betaproteobacteria</taxon>
        <taxon>Rhodocyclales</taxon>
        <taxon>Rhodocyclaceae</taxon>
        <taxon>Aromatoleum</taxon>
    </lineage>
</organism>
<evidence type="ECO:0000313" key="15">
    <source>
        <dbReference type="EMBL" id="NMF94233.1"/>
    </source>
</evidence>
<evidence type="ECO:0000256" key="8">
    <source>
        <dbReference type="ARBA" id="ARBA00022982"/>
    </source>
</evidence>
<reference evidence="15" key="1">
    <citation type="submission" date="2019-12" db="EMBL/GenBank/DDBJ databases">
        <title>Comparative genomics gives insights into the taxonomy of the Azoarcus-Aromatoleum group and reveals separate origins of nif in the plant-associated Azoarcus and non-plant-associated Aromatoleum sub-groups.</title>
        <authorList>
            <person name="Lafos M."/>
            <person name="Maluk M."/>
            <person name="Batista M."/>
            <person name="Junghare M."/>
            <person name="Carmona M."/>
            <person name="Faoro H."/>
            <person name="Cruz L.M."/>
            <person name="Battistoni F."/>
            <person name="De Souza E."/>
            <person name="Pedrosa F."/>
            <person name="Chen W.-M."/>
            <person name="Poole P.S."/>
            <person name="Dixon R.A."/>
            <person name="James E.K."/>
        </authorList>
    </citation>
    <scope>NUCLEOTIDE SEQUENCE</scope>
    <source>
        <strain evidence="15">U120</strain>
    </source>
</reference>
<comment type="similarity">
    <text evidence="12">Belongs to the cytochrome b561 family.</text>
</comment>
<dbReference type="Pfam" id="PF01292">
    <property type="entry name" value="Ni_hydr_CYTB"/>
    <property type="match status" value="1"/>
</dbReference>
<keyword evidence="8" id="KW-0249">Electron transport</keyword>